<evidence type="ECO:0000256" key="1">
    <source>
        <dbReference type="ARBA" id="ARBA00022651"/>
    </source>
</evidence>
<reference evidence="4 5" key="1">
    <citation type="submission" date="2018-11" db="EMBL/GenBank/DDBJ databases">
        <title>Pseudaminobacter arsenicus sp. nov., an arsenic-resistant bacterium isolated from arsenic-rich aquifers.</title>
        <authorList>
            <person name="Mu Y."/>
        </authorList>
    </citation>
    <scope>NUCLEOTIDE SEQUENCE [LARGE SCALE GENOMIC DNA]</scope>
    <source>
        <strain evidence="4 5">CB3</strain>
    </source>
</reference>
<dbReference type="GO" id="GO:0045493">
    <property type="term" value="P:xylan catabolic process"/>
    <property type="evidence" value="ECO:0007669"/>
    <property type="project" value="UniProtKB-KW"/>
</dbReference>
<evidence type="ECO:0000313" key="5">
    <source>
        <dbReference type="Proteomes" id="UP000281647"/>
    </source>
</evidence>
<keyword evidence="1" id="KW-0624">Polysaccharide degradation</keyword>
<evidence type="ECO:0000259" key="3">
    <source>
        <dbReference type="Pfam" id="PF24793"/>
    </source>
</evidence>
<keyword evidence="2" id="KW-0119">Carbohydrate metabolism</keyword>
<dbReference type="PANTHER" id="PTHR43772">
    <property type="entry name" value="ENDO-1,4-BETA-XYLANASE"/>
    <property type="match status" value="1"/>
</dbReference>
<sequence>MQDETASLRIGILLREQRRFENWELRLFEKLLADSRFELTAFIIEDRPPATPEPTRLYDLVSYVDNRLFARQPRVEAPLFRSREALIERLPVTQVDAQALDRLHLDLVLRHEPGLLPDTIVAALPFGVWALSFADTHSRKADWTAFADSSSHAPVTNVSLRVRCRGQARPKTIASAAYNTKFSAARNAAFVKEKAVILLMRELRRLADTRSIRSEAIGTVTPGIEAPHAGEIGAYILKTSWSAATRLAKSAQAKLGLRSAMWTLYSGYGGVDDFDPAKTVEIPPTPDSIKADPFLFQHAGENYVFYENYTTHDKRAHIAVGRLEGNRIEPLGKALQCDYHLSFPFVFSHGDDIYMMPESHQARRLEIWRCVEFPLKWTLHATALDGLSPVDSTMFQHQGKWWLLTNLSDHHAFEDHCSELYVFQVDGPALKSVVPHKTNPVVIGSAIARNAGRVVSRNGRLYRPSQNNSRGIYGFGLNIMEIEQLDLETYRERMVRTLTPDFKKGLCGCHHFDAAGGRFILDARMNH</sequence>
<dbReference type="PANTHER" id="PTHR43772:SF2">
    <property type="entry name" value="PUTATIVE (AFU_ORTHOLOGUE AFUA_2G04480)-RELATED"/>
    <property type="match status" value="1"/>
</dbReference>
<evidence type="ECO:0000313" key="4">
    <source>
        <dbReference type="EMBL" id="RUM99564.1"/>
    </source>
</evidence>
<keyword evidence="5" id="KW-1185">Reference proteome</keyword>
<dbReference type="Proteomes" id="UP000281647">
    <property type="component" value="Unassembled WGS sequence"/>
</dbReference>
<organism evidence="4 5">
    <name type="scientific">Borborobacter arsenicus</name>
    <dbReference type="NCBI Taxonomy" id="1851146"/>
    <lineage>
        <taxon>Bacteria</taxon>
        <taxon>Pseudomonadati</taxon>
        <taxon>Pseudomonadota</taxon>
        <taxon>Alphaproteobacteria</taxon>
        <taxon>Hyphomicrobiales</taxon>
        <taxon>Phyllobacteriaceae</taxon>
        <taxon>Borborobacter</taxon>
    </lineage>
</organism>
<dbReference type="AlphaFoldDB" id="A0A432VBQ1"/>
<keyword evidence="1" id="KW-0858">Xylan degradation</keyword>
<accession>A0A432VBQ1</accession>
<feature type="domain" description="Glucosamine inositolphosphorylceramide transferase 1 N-terminal" evidence="3">
    <location>
        <begin position="285"/>
        <end position="505"/>
    </location>
</feature>
<evidence type="ECO:0000256" key="2">
    <source>
        <dbReference type="ARBA" id="ARBA00023277"/>
    </source>
</evidence>
<dbReference type="Gene3D" id="2.115.10.20">
    <property type="entry name" value="Glycosyl hydrolase domain, family 43"/>
    <property type="match status" value="1"/>
</dbReference>
<dbReference type="EMBL" id="RKST01000001">
    <property type="protein sequence ID" value="RUM99564.1"/>
    <property type="molecule type" value="Genomic_DNA"/>
</dbReference>
<dbReference type="Pfam" id="PF24793">
    <property type="entry name" value="GINT1_N"/>
    <property type="match status" value="1"/>
</dbReference>
<comment type="caution">
    <text evidence="4">The sequence shown here is derived from an EMBL/GenBank/DDBJ whole genome shotgun (WGS) entry which is preliminary data.</text>
</comment>
<protein>
    <recommendedName>
        <fullName evidence="3">Glucosamine inositolphosphorylceramide transferase 1 N-terminal domain-containing protein</fullName>
    </recommendedName>
</protein>
<gene>
    <name evidence="4" type="ORF">EET67_01305</name>
</gene>
<dbReference type="OrthoDB" id="3771157at2"/>
<proteinExistence type="predicted"/>
<dbReference type="InterPro" id="IPR052176">
    <property type="entry name" value="Glycosyl_Hydrlase_43_Enz"/>
</dbReference>
<dbReference type="InterPro" id="IPR056442">
    <property type="entry name" value="GINT1_N"/>
</dbReference>
<dbReference type="RefSeq" id="WP_128625803.1">
    <property type="nucleotide sequence ID" value="NZ_RKST01000001.1"/>
</dbReference>
<dbReference type="InterPro" id="IPR023296">
    <property type="entry name" value="Glyco_hydro_beta-prop_sf"/>
</dbReference>
<dbReference type="SUPFAM" id="SSF75005">
    <property type="entry name" value="Arabinanase/levansucrase/invertase"/>
    <property type="match status" value="1"/>
</dbReference>
<name>A0A432VBQ1_9HYPH</name>